<dbReference type="Gene3D" id="3.10.50.10">
    <property type="match status" value="1"/>
</dbReference>
<evidence type="ECO:0000313" key="13">
    <source>
        <dbReference type="EMBL" id="KAF2665093.1"/>
    </source>
</evidence>
<dbReference type="AlphaFoldDB" id="A0A6A6U1E1"/>
<reference evidence="13" key="1">
    <citation type="journal article" date="2020" name="Stud. Mycol.">
        <title>101 Dothideomycetes genomes: a test case for predicting lifestyles and emergence of pathogens.</title>
        <authorList>
            <person name="Haridas S."/>
            <person name="Albert R."/>
            <person name="Binder M."/>
            <person name="Bloem J."/>
            <person name="Labutti K."/>
            <person name="Salamov A."/>
            <person name="Andreopoulos B."/>
            <person name="Baker S."/>
            <person name="Barry K."/>
            <person name="Bills G."/>
            <person name="Bluhm B."/>
            <person name="Cannon C."/>
            <person name="Castanera R."/>
            <person name="Culley D."/>
            <person name="Daum C."/>
            <person name="Ezra D."/>
            <person name="Gonzalez J."/>
            <person name="Henrissat B."/>
            <person name="Kuo A."/>
            <person name="Liang C."/>
            <person name="Lipzen A."/>
            <person name="Lutzoni F."/>
            <person name="Magnuson J."/>
            <person name="Mondo S."/>
            <person name="Nolan M."/>
            <person name="Ohm R."/>
            <person name="Pangilinan J."/>
            <person name="Park H.-J."/>
            <person name="Ramirez L."/>
            <person name="Alfaro M."/>
            <person name="Sun H."/>
            <person name="Tritt A."/>
            <person name="Yoshinaga Y."/>
            <person name="Zwiers L.-H."/>
            <person name="Turgeon B."/>
            <person name="Goodwin S."/>
            <person name="Spatafora J."/>
            <person name="Crous P."/>
            <person name="Grigoriev I."/>
        </authorList>
    </citation>
    <scope>NUCLEOTIDE SEQUENCE</scope>
    <source>
        <strain evidence="13">CBS 115976</strain>
    </source>
</reference>
<keyword evidence="14" id="KW-1185">Reference proteome</keyword>
<dbReference type="GO" id="GO:0000272">
    <property type="term" value="P:polysaccharide catabolic process"/>
    <property type="evidence" value="ECO:0007669"/>
    <property type="project" value="UniProtKB-KW"/>
</dbReference>
<dbReference type="EMBL" id="MU004241">
    <property type="protein sequence ID" value="KAF2665093.1"/>
    <property type="molecule type" value="Genomic_DNA"/>
</dbReference>
<dbReference type="InterPro" id="IPR017853">
    <property type="entry name" value="GH"/>
</dbReference>
<evidence type="ECO:0000256" key="11">
    <source>
        <dbReference type="RuleBase" id="RU000489"/>
    </source>
</evidence>
<proteinExistence type="inferred from homology"/>
<dbReference type="InterPro" id="IPR011583">
    <property type="entry name" value="Chitinase_II/V-like_cat"/>
</dbReference>
<comment type="similarity">
    <text evidence="3">Belongs to the glycosyl hydrolase 18 family. Chitinase class V subfamily.</text>
</comment>
<keyword evidence="7" id="KW-0146">Chitin degradation</keyword>
<organism evidence="13 14">
    <name type="scientific">Microthyrium microscopicum</name>
    <dbReference type="NCBI Taxonomy" id="703497"/>
    <lineage>
        <taxon>Eukaryota</taxon>
        <taxon>Fungi</taxon>
        <taxon>Dikarya</taxon>
        <taxon>Ascomycota</taxon>
        <taxon>Pezizomycotina</taxon>
        <taxon>Dothideomycetes</taxon>
        <taxon>Dothideomycetes incertae sedis</taxon>
        <taxon>Microthyriales</taxon>
        <taxon>Microthyriaceae</taxon>
        <taxon>Microthyrium</taxon>
    </lineage>
</organism>
<dbReference type="InterPro" id="IPR001579">
    <property type="entry name" value="Glyco_hydro_18_chit_AS"/>
</dbReference>
<evidence type="ECO:0000256" key="5">
    <source>
        <dbReference type="ARBA" id="ARBA00022525"/>
    </source>
</evidence>
<keyword evidence="9 11" id="KW-0326">Glycosidase</keyword>
<sequence>MSQQVTKAGFRSVVYFAQWAIYARKHFPADLPIEQLTHVLYAFADVNGESGEVTIPDSWADTDMHYANDSWNDVGTNVYGITKQLFLLKKRNRNLKVLLSIGGWTYSPHFAVPASTDAGRAKFAQTSVQLLKDRGFDGLDIDWEYPQNDNEAANMILLLKAIRAELDAYANTLPDKPHFLLTIAAPAGPTKSVLKMKDLGQILDFVNLMAYDYAGSWNTTTGHSSNLYPSQDNPDSTPFSTDPVVKYYIDNGVPADKMVLGMPLYGHAFTNTEGAGKPYQGVGAGSWENGLWDYKALPLPGCQEHYDAKLGASYCYDPTAKTFVSYDNKDVANQKLAYIKDGHLGGAMWWESSSDKKGGDSLIQTVFNGLNAQGLEQSQNELNYPQSKYDNLKKQFPGN</sequence>
<dbReference type="InterPro" id="IPR029070">
    <property type="entry name" value="Chitinase_insertion_sf"/>
</dbReference>
<comment type="catalytic activity">
    <reaction evidence="1">
        <text>Random endo-hydrolysis of N-acetyl-beta-D-glucosaminide (1-&gt;4)-beta-linkages in chitin and chitodextrins.</text>
        <dbReference type="EC" id="3.2.1.14"/>
    </reaction>
</comment>
<feature type="domain" description="GH18" evidence="12">
    <location>
        <begin position="10"/>
        <end position="373"/>
    </location>
</feature>
<evidence type="ECO:0000259" key="12">
    <source>
        <dbReference type="PROSITE" id="PS51910"/>
    </source>
</evidence>
<dbReference type="PANTHER" id="PTHR11177">
    <property type="entry name" value="CHITINASE"/>
    <property type="match status" value="1"/>
</dbReference>
<dbReference type="FunFam" id="3.20.20.80:FF:000075">
    <property type="entry name" value="Sporulation-specific chitinase"/>
    <property type="match status" value="1"/>
</dbReference>
<evidence type="ECO:0000256" key="3">
    <source>
        <dbReference type="ARBA" id="ARBA00008682"/>
    </source>
</evidence>
<dbReference type="Gene3D" id="3.20.20.80">
    <property type="entry name" value="Glycosidases"/>
    <property type="match status" value="1"/>
</dbReference>
<comment type="subcellular location">
    <subcellularLocation>
        <location evidence="2">Secreted</location>
    </subcellularLocation>
</comment>
<evidence type="ECO:0000256" key="9">
    <source>
        <dbReference type="ARBA" id="ARBA00023295"/>
    </source>
</evidence>
<dbReference type="PROSITE" id="PS01095">
    <property type="entry name" value="GH18_1"/>
    <property type="match status" value="1"/>
</dbReference>
<dbReference type="InterPro" id="IPR050314">
    <property type="entry name" value="Glycosyl_Hydrlase_18"/>
</dbReference>
<dbReference type="CDD" id="cd06548">
    <property type="entry name" value="GH18_chitinase"/>
    <property type="match status" value="1"/>
</dbReference>
<dbReference type="FunFam" id="3.10.50.10:FF:000005">
    <property type="entry name" value="Endochitinase B1"/>
    <property type="match status" value="1"/>
</dbReference>
<evidence type="ECO:0000256" key="7">
    <source>
        <dbReference type="ARBA" id="ARBA00023024"/>
    </source>
</evidence>
<keyword evidence="6 11" id="KW-0378">Hydrolase</keyword>
<dbReference type="Pfam" id="PF00704">
    <property type="entry name" value="Glyco_hydro_18"/>
    <property type="match status" value="1"/>
</dbReference>
<evidence type="ECO:0000256" key="4">
    <source>
        <dbReference type="ARBA" id="ARBA00012729"/>
    </source>
</evidence>
<keyword evidence="8" id="KW-0119">Carbohydrate metabolism</keyword>
<keyword evidence="10" id="KW-0624">Polysaccharide degradation</keyword>
<gene>
    <name evidence="13" type="ORF">BT63DRAFT_84881</name>
</gene>
<dbReference type="GO" id="GO:0008061">
    <property type="term" value="F:chitin binding"/>
    <property type="evidence" value="ECO:0007669"/>
    <property type="project" value="InterPro"/>
</dbReference>
<evidence type="ECO:0000256" key="1">
    <source>
        <dbReference type="ARBA" id="ARBA00000822"/>
    </source>
</evidence>
<dbReference type="PANTHER" id="PTHR11177:SF317">
    <property type="entry name" value="CHITINASE 12-RELATED"/>
    <property type="match status" value="1"/>
</dbReference>
<dbReference type="PROSITE" id="PS51910">
    <property type="entry name" value="GH18_2"/>
    <property type="match status" value="1"/>
</dbReference>
<dbReference type="SUPFAM" id="SSF51445">
    <property type="entry name" value="(Trans)glycosidases"/>
    <property type="match status" value="1"/>
</dbReference>
<dbReference type="GO" id="GO:0006032">
    <property type="term" value="P:chitin catabolic process"/>
    <property type="evidence" value="ECO:0007669"/>
    <property type="project" value="UniProtKB-KW"/>
</dbReference>
<dbReference type="SMART" id="SM00636">
    <property type="entry name" value="Glyco_18"/>
    <property type="match status" value="1"/>
</dbReference>
<dbReference type="SUPFAM" id="SSF54556">
    <property type="entry name" value="Chitinase insertion domain"/>
    <property type="match status" value="1"/>
</dbReference>
<keyword evidence="5" id="KW-0964">Secreted</keyword>
<dbReference type="GO" id="GO:0005576">
    <property type="term" value="C:extracellular region"/>
    <property type="evidence" value="ECO:0007669"/>
    <property type="project" value="UniProtKB-SubCell"/>
</dbReference>
<evidence type="ECO:0000256" key="8">
    <source>
        <dbReference type="ARBA" id="ARBA00023277"/>
    </source>
</evidence>
<name>A0A6A6U1E1_9PEZI</name>
<dbReference type="GO" id="GO:0008843">
    <property type="term" value="F:endochitinase activity"/>
    <property type="evidence" value="ECO:0007669"/>
    <property type="project" value="UniProtKB-EC"/>
</dbReference>
<evidence type="ECO:0000256" key="10">
    <source>
        <dbReference type="ARBA" id="ARBA00023326"/>
    </source>
</evidence>
<protein>
    <recommendedName>
        <fullName evidence="4">chitinase</fullName>
        <ecNumber evidence="4">3.2.1.14</ecNumber>
    </recommendedName>
</protein>
<evidence type="ECO:0000256" key="2">
    <source>
        <dbReference type="ARBA" id="ARBA00004613"/>
    </source>
</evidence>
<accession>A0A6A6U1E1</accession>
<evidence type="ECO:0000256" key="6">
    <source>
        <dbReference type="ARBA" id="ARBA00022801"/>
    </source>
</evidence>
<dbReference type="InterPro" id="IPR001223">
    <property type="entry name" value="Glyco_hydro18_cat"/>
</dbReference>
<dbReference type="Proteomes" id="UP000799302">
    <property type="component" value="Unassembled WGS sequence"/>
</dbReference>
<evidence type="ECO:0000313" key="14">
    <source>
        <dbReference type="Proteomes" id="UP000799302"/>
    </source>
</evidence>
<dbReference type="OrthoDB" id="76388at2759"/>
<dbReference type="EC" id="3.2.1.14" evidence="4"/>